<evidence type="ECO:0000313" key="2">
    <source>
        <dbReference type="EMBL" id="GHJ32956.1"/>
    </source>
</evidence>
<dbReference type="PROSITE" id="PS51725">
    <property type="entry name" value="ABM"/>
    <property type="match status" value="1"/>
</dbReference>
<sequence>MIQLNDLDRSTPFLAQLQGPDDGRPVTLINTFLAPEGQVDEVIDVWRQDSLIMKAQPGFVSAQLYRGTADSRVLTNVAVWETLTSLKDAFAREEFQGTLTLYPDGSLSQPVVTRAVAVPGVCVA</sequence>
<dbReference type="RefSeq" id="WP_030841958.1">
    <property type="nucleotide sequence ID" value="NZ_BBON01000038.1"/>
</dbReference>
<gene>
    <name evidence="2" type="ORF">TPA0910_73890</name>
</gene>
<dbReference type="InterPro" id="IPR007138">
    <property type="entry name" value="ABM_dom"/>
</dbReference>
<evidence type="ECO:0000313" key="3">
    <source>
        <dbReference type="Proteomes" id="UP001054854"/>
    </source>
</evidence>
<proteinExistence type="predicted"/>
<reference evidence="2" key="1">
    <citation type="submission" date="2024-05" db="EMBL/GenBank/DDBJ databases">
        <title>Whole genome shotgun sequence of Streptomyces hygroscopicus NBRC 113678.</title>
        <authorList>
            <person name="Komaki H."/>
            <person name="Tamura T."/>
        </authorList>
    </citation>
    <scope>NUCLEOTIDE SEQUENCE</scope>
    <source>
        <strain evidence="2">N11-34</strain>
    </source>
</reference>
<protein>
    <recommendedName>
        <fullName evidence="1">ABM domain-containing protein</fullName>
    </recommendedName>
</protein>
<dbReference type="EMBL" id="BNEK01000005">
    <property type="protein sequence ID" value="GHJ32956.1"/>
    <property type="molecule type" value="Genomic_DNA"/>
</dbReference>
<organism evidence="2 3">
    <name type="scientific">Streptomyces hygroscopicus</name>
    <dbReference type="NCBI Taxonomy" id="1912"/>
    <lineage>
        <taxon>Bacteria</taxon>
        <taxon>Bacillati</taxon>
        <taxon>Actinomycetota</taxon>
        <taxon>Actinomycetes</taxon>
        <taxon>Kitasatosporales</taxon>
        <taxon>Streptomycetaceae</taxon>
        <taxon>Streptomyces</taxon>
        <taxon>Streptomyces violaceusniger group</taxon>
    </lineage>
</organism>
<keyword evidence="3" id="KW-1185">Reference proteome</keyword>
<evidence type="ECO:0000259" key="1">
    <source>
        <dbReference type="PROSITE" id="PS51725"/>
    </source>
</evidence>
<dbReference type="InterPro" id="IPR011008">
    <property type="entry name" value="Dimeric_a/b-barrel"/>
</dbReference>
<name>A0ABQ3UC16_STRHY</name>
<dbReference type="Pfam" id="PF03992">
    <property type="entry name" value="ABM"/>
    <property type="match status" value="1"/>
</dbReference>
<dbReference type="SUPFAM" id="SSF54909">
    <property type="entry name" value="Dimeric alpha+beta barrel"/>
    <property type="match status" value="1"/>
</dbReference>
<dbReference type="GeneID" id="89486794"/>
<dbReference type="Gene3D" id="3.30.70.100">
    <property type="match status" value="1"/>
</dbReference>
<comment type="caution">
    <text evidence="2">The sequence shown here is derived from an EMBL/GenBank/DDBJ whole genome shotgun (WGS) entry which is preliminary data.</text>
</comment>
<accession>A0ABQ3UC16</accession>
<feature type="domain" description="ABM" evidence="1">
    <location>
        <begin position="26"/>
        <end position="116"/>
    </location>
</feature>
<dbReference type="Proteomes" id="UP001054854">
    <property type="component" value="Unassembled WGS sequence"/>
</dbReference>